<feature type="transmembrane region" description="Helical" evidence="6">
    <location>
        <begin position="420"/>
        <end position="444"/>
    </location>
</feature>
<dbReference type="STRING" id="2010991.A0A3M2SD26"/>
<comment type="caution">
    <text evidence="7">The sequence shown here is derived from an EMBL/GenBank/DDBJ whole genome shotgun (WGS) entry which is preliminary data.</text>
</comment>
<protein>
    <recommendedName>
        <fullName evidence="9">Major facilitator superfamily (MFS) profile domain-containing protein</fullName>
    </recommendedName>
</protein>
<dbReference type="GO" id="GO:0022857">
    <property type="term" value="F:transmembrane transporter activity"/>
    <property type="evidence" value="ECO:0007669"/>
    <property type="project" value="InterPro"/>
</dbReference>
<comment type="subcellular location">
    <subcellularLocation>
        <location evidence="1">Membrane</location>
        <topology evidence="1">Multi-pass membrane protein</topology>
    </subcellularLocation>
</comment>
<feature type="transmembrane region" description="Helical" evidence="6">
    <location>
        <begin position="52"/>
        <end position="79"/>
    </location>
</feature>
<evidence type="ECO:0000256" key="4">
    <source>
        <dbReference type="ARBA" id="ARBA00023136"/>
    </source>
</evidence>
<feature type="transmembrane region" description="Helical" evidence="6">
    <location>
        <begin position="483"/>
        <end position="508"/>
    </location>
</feature>
<dbReference type="InterPro" id="IPR036259">
    <property type="entry name" value="MFS_trans_sf"/>
</dbReference>
<feature type="transmembrane region" description="Helical" evidence="6">
    <location>
        <begin position="351"/>
        <end position="378"/>
    </location>
</feature>
<proteinExistence type="predicted"/>
<gene>
    <name evidence="7" type="ORF">CDV36_004862</name>
</gene>
<keyword evidence="5" id="KW-0325">Glycoprotein</keyword>
<feature type="transmembrane region" description="Helical" evidence="6">
    <location>
        <begin position="311"/>
        <end position="331"/>
    </location>
</feature>
<reference evidence="7 8" key="1">
    <citation type="submission" date="2017-06" db="EMBL/GenBank/DDBJ databases">
        <title>Comparative genomic analysis of Ambrosia Fusariam Clade fungi.</title>
        <authorList>
            <person name="Stajich J.E."/>
            <person name="Carrillo J."/>
            <person name="Kijimoto T."/>
            <person name="Eskalen A."/>
            <person name="O'Donnell K."/>
            <person name="Kasson M."/>
        </authorList>
    </citation>
    <scope>NUCLEOTIDE SEQUENCE [LARGE SCALE GENOMIC DNA]</scope>
    <source>
        <strain evidence="7">UCR3666</strain>
    </source>
</reference>
<dbReference type="Gene3D" id="1.20.1250.20">
    <property type="entry name" value="MFS general substrate transporter like domains"/>
    <property type="match status" value="1"/>
</dbReference>
<keyword evidence="8" id="KW-1185">Reference proteome</keyword>
<dbReference type="GO" id="GO:0005886">
    <property type="term" value="C:plasma membrane"/>
    <property type="evidence" value="ECO:0007669"/>
    <property type="project" value="TreeGrafter"/>
</dbReference>
<dbReference type="Pfam" id="PF07690">
    <property type="entry name" value="MFS_1"/>
    <property type="match status" value="1"/>
</dbReference>
<dbReference type="AlphaFoldDB" id="A0A3M2SD26"/>
<dbReference type="Proteomes" id="UP000277212">
    <property type="component" value="Unassembled WGS sequence"/>
</dbReference>
<dbReference type="PANTHER" id="PTHR23502">
    <property type="entry name" value="MAJOR FACILITATOR SUPERFAMILY"/>
    <property type="match status" value="1"/>
</dbReference>
<evidence type="ECO:0008006" key="9">
    <source>
        <dbReference type="Google" id="ProtNLM"/>
    </source>
</evidence>
<sequence length="530" mass="57565">MSSLKGPSKSPRDSLHAAGSVFFVSSAGRVLKLPIPSTSHRDPLTWRPSKRIFAFIALQFYSVVASFEVNLPGLLMLAIKDEFGDKNTQPLSSAMTLFTGLGYLFGIPLSTALGRRPVLLCAATITCISTFWAGAAGSFGELIVTLCFQALAVGTSVGMCTLIIIDATFIHERPNALSLFWCVGSTFIKLSILILPFVAEVCKNWRSIYHVWSAPCLVALALVIFLVPETYFERPPVALDGRVLVQSSSEKVKVYDDWEDVESYGSERPLPDVPPKRSFWSRFGISRAPGTNLKAMGATYMQMVLCILNPLTFWVALLTGVNLSGIIFLNISQPAVLAGLWDQDPQTKGVGIGIAGIIGSILAFPASGPLASWFTRYYSLRSGGIRHAEIYLPAFAMPVVSGLASVILNGVAINNDWKPVWLYVASSISIFSYLTGNVAFTLWITEAFPRWAVAALAVQLFTGNMVSFGIGSAIMGWVQDKEVMAPTMLIGGLILFLGALAVPVAFWGKTVRQYIHGRWSESEKGALRPQ</sequence>
<evidence type="ECO:0000256" key="1">
    <source>
        <dbReference type="ARBA" id="ARBA00004141"/>
    </source>
</evidence>
<keyword evidence="4 6" id="KW-0472">Membrane</keyword>
<keyword evidence="3 6" id="KW-1133">Transmembrane helix</keyword>
<feature type="transmembrane region" description="Helical" evidence="6">
    <location>
        <begin position="451"/>
        <end position="477"/>
    </location>
</feature>
<evidence type="ECO:0000256" key="6">
    <source>
        <dbReference type="SAM" id="Phobius"/>
    </source>
</evidence>
<evidence type="ECO:0000256" key="2">
    <source>
        <dbReference type="ARBA" id="ARBA00022692"/>
    </source>
</evidence>
<evidence type="ECO:0000256" key="3">
    <source>
        <dbReference type="ARBA" id="ARBA00022989"/>
    </source>
</evidence>
<evidence type="ECO:0000256" key="5">
    <source>
        <dbReference type="ARBA" id="ARBA00023180"/>
    </source>
</evidence>
<organism evidence="7 8">
    <name type="scientific">Fusarium kuroshium</name>
    <dbReference type="NCBI Taxonomy" id="2010991"/>
    <lineage>
        <taxon>Eukaryota</taxon>
        <taxon>Fungi</taxon>
        <taxon>Dikarya</taxon>
        <taxon>Ascomycota</taxon>
        <taxon>Pezizomycotina</taxon>
        <taxon>Sordariomycetes</taxon>
        <taxon>Hypocreomycetidae</taxon>
        <taxon>Hypocreales</taxon>
        <taxon>Nectriaceae</taxon>
        <taxon>Fusarium</taxon>
        <taxon>Fusarium solani species complex</taxon>
    </lineage>
</organism>
<feature type="transmembrane region" description="Helical" evidence="6">
    <location>
        <begin position="177"/>
        <end position="199"/>
    </location>
</feature>
<dbReference type="SUPFAM" id="SSF103473">
    <property type="entry name" value="MFS general substrate transporter"/>
    <property type="match status" value="1"/>
</dbReference>
<accession>A0A3M2SD26</accession>
<feature type="transmembrane region" description="Helical" evidence="6">
    <location>
        <begin position="142"/>
        <end position="165"/>
    </location>
</feature>
<keyword evidence="2 6" id="KW-0812">Transmembrane</keyword>
<name>A0A3M2SD26_9HYPO</name>
<evidence type="ECO:0000313" key="8">
    <source>
        <dbReference type="Proteomes" id="UP000277212"/>
    </source>
</evidence>
<feature type="transmembrane region" description="Helical" evidence="6">
    <location>
        <begin position="211"/>
        <end position="232"/>
    </location>
</feature>
<dbReference type="OrthoDB" id="268400at2759"/>
<feature type="transmembrane region" description="Helical" evidence="6">
    <location>
        <begin position="91"/>
        <end position="111"/>
    </location>
</feature>
<dbReference type="InterPro" id="IPR011701">
    <property type="entry name" value="MFS"/>
</dbReference>
<feature type="transmembrane region" description="Helical" evidence="6">
    <location>
        <begin position="118"/>
        <end position="136"/>
    </location>
</feature>
<dbReference type="PANTHER" id="PTHR23502:SF164">
    <property type="entry name" value="MAJOR FACILITATOR SUPERFAMILY (MFS) PROFILE DOMAIN-CONTAINING PROTEIN"/>
    <property type="match status" value="1"/>
</dbReference>
<evidence type="ECO:0000313" key="7">
    <source>
        <dbReference type="EMBL" id="RMJ15478.1"/>
    </source>
</evidence>
<feature type="transmembrane region" description="Helical" evidence="6">
    <location>
        <begin position="390"/>
        <end position="408"/>
    </location>
</feature>
<dbReference type="EMBL" id="NKUJ01000064">
    <property type="protein sequence ID" value="RMJ15478.1"/>
    <property type="molecule type" value="Genomic_DNA"/>
</dbReference>